<reference evidence="5" key="1">
    <citation type="journal article" date="2023" name="BMC Genomics">
        <title>Chromosome-level genome assemblies of Cutaneotrichosporon spp. (Trichosporonales, Basidiomycota) reveal imbalanced evolution between nucleotide sequences and chromosome synteny.</title>
        <authorList>
            <person name="Kobayashi Y."/>
            <person name="Kayamori A."/>
            <person name="Aoki K."/>
            <person name="Shiwa Y."/>
            <person name="Matsutani M."/>
            <person name="Fujita N."/>
            <person name="Sugita T."/>
            <person name="Iwasaki W."/>
            <person name="Tanaka N."/>
            <person name="Takashima M."/>
        </authorList>
    </citation>
    <scope>NUCLEOTIDE SEQUENCE</scope>
    <source>
        <strain evidence="5">HIS019</strain>
    </source>
</reference>
<feature type="region of interest" description="Disordered" evidence="3">
    <location>
        <begin position="658"/>
        <end position="681"/>
    </location>
</feature>
<dbReference type="GO" id="GO:0005634">
    <property type="term" value="C:nucleus"/>
    <property type="evidence" value="ECO:0007669"/>
    <property type="project" value="UniProtKB-SubCell"/>
</dbReference>
<keyword evidence="2" id="KW-0539">Nucleus</keyword>
<dbReference type="InterPro" id="IPR036864">
    <property type="entry name" value="Zn2-C6_fun-type_DNA-bd_sf"/>
</dbReference>
<dbReference type="Proteomes" id="UP001233271">
    <property type="component" value="Chromosome 2"/>
</dbReference>
<dbReference type="InterPro" id="IPR001138">
    <property type="entry name" value="Zn2Cys6_DnaBD"/>
</dbReference>
<dbReference type="Pfam" id="PF00172">
    <property type="entry name" value="Zn_clus"/>
    <property type="match status" value="1"/>
</dbReference>
<dbReference type="PANTHER" id="PTHR31001">
    <property type="entry name" value="UNCHARACTERIZED TRANSCRIPTIONAL REGULATORY PROTEIN"/>
    <property type="match status" value="1"/>
</dbReference>
<dbReference type="AlphaFoldDB" id="A0AA48I0P8"/>
<evidence type="ECO:0000256" key="3">
    <source>
        <dbReference type="SAM" id="MobiDB-lite"/>
    </source>
</evidence>
<feature type="domain" description="Zn(2)-C6 fungal-type" evidence="4">
    <location>
        <begin position="31"/>
        <end position="62"/>
    </location>
</feature>
<organism evidence="5 6">
    <name type="scientific">Cutaneotrichosporon cavernicola</name>
    <dbReference type="NCBI Taxonomy" id="279322"/>
    <lineage>
        <taxon>Eukaryota</taxon>
        <taxon>Fungi</taxon>
        <taxon>Dikarya</taxon>
        <taxon>Basidiomycota</taxon>
        <taxon>Agaricomycotina</taxon>
        <taxon>Tremellomycetes</taxon>
        <taxon>Trichosporonales</taxon>
        <taxon>Trichosporonaceae</taxon>
        <taxon>Cutaneotrichosporon</taxon>
    </lineage>
</organism>
<comment type="subcellular location">
    <subcellularLocation>
        <location evidence="1">Nucleus</location>
    </subcellularLocation>
</comment>
<dbReference type="InterPro" id="IPR050613">
    <property type="entry name" value="Sec_Metabolite_Reg"/>
</dbReference>
<feature type="compositionally biased region" description="Polar residues" evidence="3">
    <location>
        <begin position="1"/>
        <end position="11"/>
    </location>
</feature>
<dbReference type="SUPFAM" id="SSF57701">
    <property type="entry name" value="Zn2/Cys6 DNA-binding domain"/>
    <property type="match status" value="1"/>
</dbReference>
<protein>
    <recommendedName>
        <fullName evidence="4">Zn(2)-C6 fungal-type domain-containing protein</fullName>
    </recommendedName>
</protein>
<evidence type="ECO:0000256" key="2">
    <source>
        <dbReference type="ARBA" id="ARBA00023242"/>
    </source>
</evidence>
<dbReference type="CDD" id="cd12148">
    <property type="entry name" value="fungal_TF_MHR"/>
    <property type="match status" value="1"/>
</dbReference>
<dbReference type="PROSITE" id="PS00463">
    <property type="entry name" value="ZN2_CY6_FUNGAL_1"/>
    <property type="match status" value="1"/>
</dbReference>
<dbReference type="RefSeq" id="XP_060454242.1">
    <property type="nucleotide sequence ID" value="XM_060597338.1"/>
</dbReference>
<dbReference type="SMART" id="SM00066">
    <property type="entry name" value="GAL4"/>
    <property type="match status" value="1"/>
</dbReference>
<dbReference type="GO" id="GO:0000981">
    <property type="term" value="F:DNA-binding transcription factor activity, RNA polymerase II-specific"/>
    <property type="evidence" value="ECO:0007669"/>
    <property type="project" value="InterPro"/>
</dbReference>
<evidence type="ECO:0000259" key="4">
    <source>
        <dbReference type="PROSITE" id="PS50048"/>
    </source>
</evidence>
<dbReference type="Gene3D" id="4.10.240.10">
    <property type="entry name" value="Zn(2)-C6 fungal-type DNA-binding domain"/>
    <property type="match status" value="1"/>
</dbReference>
<dbReference type="GeneID" id="85492847"/>
<proteinExistence type="predicted"/>
<dbReference type="GO" id="GO:0008270">
    <property type="term" value="F:zinc ion binding"/>
    <property type="evidence" value="ECO:0007669"/>
    <property type="project" value="InterPro"/>
</dbReference>
<accession>A0AA48I0P8</accession>
<dbReference type="PROSITE" id="PS50048">
    <property type="entry name" value="ZN2_CY6_FUNGAL_2"/>
    <property type="match status" value="1"/>
</dbReference>
<name>A0AA48I0P8_9TREE</name>
<dbReference type="CDD" id="cd00067">
    <property type="entry name" value="GAL4"/>
    <property type="match status" value="1"/>
</dbReference>
<evidence type="ECO:0000313" key="6">
    <source>
        <dbReference type="Proteomes" id="UP001233271"/>
    </source>
</evidence>
<evidence type="ECO:0000313" key="5">
    <source>
        <dbReference type="EMBL" id="BEI88976.1"/>
    </source>
</evidence>
<keyword evidence="6" id="KW-1185">Reference proteome</keyword>
<dbReference type="PANTHER" id="PTHR31001:SF76">
    <property type="entry name" value="ZN(2)-C6 FUNGAL-TYPE DOMAIN-CONTAINING PROTEIN"/>
    <property type="match status" value="1"/>
</dbReference>
<sequence length="736" mass="81627">MDAQVTASASSPGGLDRSDGPLRISQRASNSCSFCTKRKIKCNKKTPCDNCIRRGHPEACTRVPAIVRGRLVNAPNATQRAPLTPDEIRLLREGQLQRENLSLRRRLNELENRLRELEGRDTPTNPVDPASIGTISSPGESPTTANAFAHLLNAVTTVRSGAETERSRQDEPDVLEPFVHVMAMPLNKQDRPSSPHPRVRQVIADAPGSISSLPDLPSRKTMDMAQADLLTLIPTPEQSMTIIRASLKYMSFLHYSCHIPSFIVEHDEWIQAVSEGREGGKGDAWLSYYFSLLSVGMYFCGDLMAPELNLSVDETSSLSSFWFDVCLEALNRSKFMSTNPTLEALQTIVVLPMVSYNFGASAYTESLLHVGLRLAQLLKLHLLTAEPADHDHLPRGLIQREVGRRVWLLLRLGEGRPDFVNTGGLRLPQGQTVEPFNANPEDYTDTSVNPRPFSQFAVVTHLLCAGRRYRIFRQFSEAFGEAASLRDQYAIARAADNELQNNFADFACLQNSDNDTFDERFDLNSPHDHSPHSRYIWSLLMPAGTILVYRSFLGRAYSDDRFTEVRETCLAAAREILRQRRRRVPPMFQRTWPIASYTVLAGVVLATELVHGSPNPAMHAKLVSEIQAIIDSLWLCGTSSLVVQRGVPLLRRFIDSSEAQPPAAEPSGSEDNKAGTSNVSDAPMVPAAQELWPGLPPTGTQDATADTWMNASEDVWSNALVALENDEASGWWTTLL</sequence>
<dbReference type="KEGG" id="ccac:CcaHIS019_0203380"/>
<dbReference type="EMBL" id="AP028213">
    <property type="protein sequence ID" value="BEI88976.1"/>
    <property type="molecule type" value="Genomic_DNA"/>
</dbReference>
<gene>
    <name evidence="5" type="ORF">CcaverHIS019_0203380</name>
</gene>
<feature type="region of interest" description="Disordered" evidence="3">
    <location>
        <begin position="1"/>
        <end position="22"/>
    </location>
</feature>
<evidence type="ECO:0000256" key="1">
    <source>
        <dbReference type="ARBA" id="ARBA00004123"/>
    </source>
</evidence>
<feature type="region of interest" description="Disordered" evidence="3">
    <location>
        <begin position="119"/>
        <end position="140"/>
    </location>
</feature>